<dbReference type="AlphaFoldDB" id="A0A2P5BJB4"/>
<dbReference type="PANTHER" id="PTHR11439:SF455">
    <property type="entry name" value="RLK (RECEPTOR-LIKE PROTEIN KINASE) 8, PUTATIVE-RELATED"/>
    <property type="match status" value="1"/>
</dbReference>
<protein>
    <submittedName>
        <fullName evidence="1">Uncharacterized protein</fullName>
    </submittedName>
</protein>
<accession>A0A2P5BJB4</accession>
<dbReference type="EMBL" id="JXTB01000270">
    <property type="protein sequence ID" value="PON48871.1"/>
    <property type="molecule type" value="Genomic_DNA"/>
</dbReference>
<keyword evidence="2" id="KW-1185">Reference proteome</keyword>
<dbReference type="Proteomes" id="UP000237105">
    <property type="component" value="Unassembled WGS sequence"/>
</dbReference>
<reference evidence="2" key="1">
    <citation type="submission" date="2016-06" db="EMBL/GenBank/DDBJ databases">
        <title>Parallel loss of symbiosis genes in relatives of nitrogen-fixing non-legume Parasponia.</title>
        <authorList>
            <person name="Van Velzen R."/>
            <person name="Holmer R."/>
            <person name="Bu F."/>
            <person name="Rutten L."/>
            <person name="Van Zeijl A."/>
            <person name="Liu W."/>
            <person name="Santuari L."/>
            <person name="Cao Q."/>
            <person name="Sharma T."/>
            <person name="Shen D."/>
            <person name="Roswanjaya Y."/>
            <person name="Wardhani T."/>
            <person name="Kalhor M.S."/>
            <person name="Jansen J."/>
            <person name="Van den Hoogen J."/>
            <person name="Gungor B."/>
            <person name="Hartog M."/>
            <person name="Hontelez J."/>
            <person name="Verver J."/>
            <person name="Yang W.-C."/>
            <person name="Schijlen E."/>
            <person name="Repin R."/>
            <person name="Schilthuizen M."/>
            <person name="Schranz E."/>
            <person name="Heidstra R."/>
            <person name="Miyata K."/>
            <person name="Fedorova E."/>
            <person name="Kohlen W."/>
            <person name="Bisseling T."/>
            <person name="Smit S."/>
            <person name="Geurts R."/>
        </authorList>
    </citation>
    <scope>NUCLEOTIDE SEQUENCE [LARGE SCALE GENOMIC DNA]</scope>
    <source>
        <strain evidence="2">cv. WU1-14</strain>
    </source>
</reference>
<organism evidence="1 2">
    <name type="scientific">Parasponia andersonii</name>
    <name type="common">Sponia andersonii</name>
    <dbReference type="NCBI Taxonomy" id="3476"/>
    <lineage>
        <taxon>Eukaryota</taxon>
        <taxon>Viridiplantae</taxon>
        <taxon>Streptophyta</taxon>
        <taxon>Embryophyta</taxon>
        <taxon>Tracheophyta</taxon>
        <taxon>Spermatophyta</taxon>
        <taxon>Magnoliopsida</taxon>
        <taxon>eudicotyledons</taxon>
        <taxon>Gunneridae</taxon>
        <taxon>Pentapetalae</taxon>
        <taxon>rosids</taxon>
        <taxon>fabids</taxon>
        <taxon>Rosales</taxon>
        <taxon>Cannabaceae</taxon>
        <taxon>Parasponia</taxon>
    </lineage>
</organism>
<dbReference type="STRING" id="3476.A0A2P5BJB4"/>
<feature type="non-terminal residue" evidence="1">
    <location>
        <position position="1"/>
    </location>
</feature>
<gene>
    <name evidence="1" type="ORF">PanWU01x14_234040</name>
</gene>
<comment type="caution">
    <text evidence="1">The sequence shown here is derived from an EMBL/GenBank/DDBJ whole genome shotgun (WGS) entry which is preliminary data.</text>
</comment>
<evidence type="ECO:0000313" key="2">
    <source>
        <dbReference type="Proteomes" id="UP000237105"/>
    </source>
</evidence>
<sequence>LSQTKYSCGHIFSLLDPTSYRSIVSALQYCTLTRPELSFSVNKVCQFLHAPTSSHWQAIKRILRYLKTTINNGLSLQASSDLQLICYTDGDWASCPDDR</sequence>
<proteinExistence type="predicted"/>
<dbReference type="OrthoDB" id="1163908at2759"/>
<dbReference type="PANTHER" id="PTHR11439">
    <property type="entry name" value="GAG-POL-RELATED RETROTRANSPOSON"/>
    <property type="match status" value="1"/>
</dbReference>
<evidence type="ECO:0000313" key="1">
    <source>
        <dbReference type="EMBL" id="PON48871.1"/>
    </source>
</evidence>
<name>A0A2P5BJB4_PARAD</name>